<keyword evidence="9" id="KW-0472">Membrane</keyword>
<dbReference type="Gene3D" id="3.30.200.20">
    <property type="entry name" value="Phosphorylase Kinase, domain 1"/>
    <property type="match status" value="1"/>
</dbReference>
<keyword evidence="9" id="KW-1133">Transmembrane helix</keyword>
<dbReference type="SMART" id="SM00220">
    <property type="entry name" value="S_TKc"/>
    <property type="match status" value="1"/>
</dbReference>
<accession>A0A099Y8N8</accession>
<proteinExistence type="predicted"/>
<dbReference type="Pfam" id="PF03793">
    <property type="entry name" value="PASTA"/>
    <property type="match status" value="3"/>
</dbReference>
<evidence type="ECO:0000256" key="1">
    <source>
        <dbReference type="ARBA" id="ARBA00012513"/>
    </source>
</evidence>
<comment type="catalytic activity">
    <reaction evidence="7">
        <text>L-threonyl-[protein] + ATP = O-phospho-L-threonyl-[protein] + ADP + H(+)</text>
        <dbReference type="Rhea" id="RHEA:46608"/>
        <dbReference type="Rhea" id="RHEA-COMP:11060"/>
        <dbReference type="Rhea" id="RHEA-COMP:11605"/>
        <dbReference type="ChEBI" id="CHEBI:15378"/>
        <dbReference type="ChEBI" id="CHEBI:30013"/>
        <dbReference type="ChEBI" id="CHEBI:30616"/>
        <dbReference type="ChEBI" id="CHEBI:61977"/>
        <dbReference type="ChEBI" id="CHEBI:456216"/>
        <dbReference type="EC" id="2.7.11.1"/>
    </reaction>
</comment>
<evidence type="ECO:0000256" key="3">
    <source>
        <dbReference type="ARBA" id="ARBA00022679"/>
    </source>
</evidence>
<dbReference type="SMART" id="SM00740">
    <property type="entry name" value="PASTA"/>
    <property type="match status" value="3"/>
</dbReference>
<reference evidence="12 13" key="1">
    <citation type="submission" date="2014-09" db="EMBL/GenBank/DDBJ databases">
        <title>Lactobacillus mucosae CRL573 Genome Sequencing.</title>
        <authorList>
            <person name="Bleckwedel J."/>
            <person name="Teran L.C."/>
            <person name="Bonacina J."/>
            <person name="Saavedra L."/>
            <person name="Mozzi F.B."/>
            <person name="Raya R.R."/>
        </authorList>
    </citation>
    <scope>NUCLEOTIDE SEQUENCE [LARGE SCALE GENOMIC DNA]</scope>
    <source>
        <strain evidence="12 13">CRL573</strain>
    </source>
</reference>
<dbReference type="AlphaFoldDB" id="A0A099Y8N8"/>
<dbReference type="InterPro" id="IPR000719">
    <property type="entry name" value="Prot_kinase_dom"/>
</dbReference>
<dbReference type="GO" id="GO:0004674">
    <property type="term" value="F:protein serine/threonine kinase activity"/>
    <property type="evidence" value="ECO:0007669"/>
    <property type="project" value="UniProtKB-KW"/>
</dbReference>
<evidence type="ECO:0000256" key="9">
    <source>
        <dbReference type="SAM" id="Phobius"/>
    </source>
</evidence>
<dbReference type="RefSeq" id="WP_034540454.1">
    <property type="nucleotide sequence ID" value="NZ_JBJNQK010000010.1"/>
</dbReference>
<dbReference type="CDD" id="cd06577">
    <property type="entry name" value="PASTA_pknB"/>
    <property type="match status" value="3"/>
</dbReference>
<feature type="domain" description="PASTA" evidence="11">
    <location>
        <begin position="427"/>
        <end position="494"/>
    </location>
</feature>
<keyword evidence="6" id="KW-0067">ATP-binding</keyword>
<evidence type="ECO:0000259" key="11">
    <source>
        <dbReference type="PROSITE" id="PS51178"/>
    </source>
</evidence>
<dbReference type="CDD" id="cd14014">
    <property type="entry name" value="STKc_PknB_like"/>
    <property type="match status" value="1"/>
</dbReference>
<dbReference type="FunFam" id="1.10.510.10:FF:000021">
    <property type="entry name" value="Serine/threonine protein kinase"/>
    <property type="match status" value="1"/>
</dbReference>
<feature type="domain" description="PASTA" evidence="11">
    <location>
        <begin position="495"/>
        <end position="561"/>
    </location>
</feature>
<dbReference type="PROSITE" id="PS00108">
    <property type="entry name" value="PROTEIN_KINASE_ST"/>
    <property type="match status" value="1"/>
</dbReference>
<keyword evidence="5 12" id="KW-0418">Kinase</keyword>
<feature type="transmembrane region" description="Helical" evidence="9">
    <location>
        <begin position="338"/>
        <end position="360"/>
    </location>
</feature>
<organism evidence="12 13">
    <name type="scientific">Limosilactobacillus mucosae</name>
    <name type="common">Lactobacillus mucosae</name>
    <dbReference type="NCBI Taxonomy" id="97478"/>
    <lineage>
        <taxon>Bacteria</taxon>
        <taxon>Bacillati</taxon>
        <taxon>Bacillota</taxon>
        <taxon>Bacilli</taxon>
        <taxon>Lactobacillales</taxon>
        <taxon>Lactobacillaceae</taxon>
        <taxon>Limosilactobacillus</taxon>
    </lineage>
</organism>
<keyword evidence="4" id="KW-0547">Nucleotide-binding</keyword>
<dbReference type="PANTHER" id="PTHR43289">
    <property type="entry name" value="MITOGEN-ACTIVATED PROTEIN KINASE KINASE KINASE 20-RELATED"/>
    <property type="match status" value="1"/>
</dbReference>
<evidence type="ECO:0000256" key="6">
    <source>
        <dbReference type="ARBA" id="ARBA00022840"/>
    </source>
</evidence>
<keyword evidence="2" id="KW-0723">Serine/threonine-protein kinase</keyword>
<dbReference type="Proteomes" id="UP000030001">
    <property type="component" value="Unassembled WGS sequence"/>
</dbReference>
<evidence type="ECO:0000256" key="8">
    <source>
        <dbReference type="ARBA" id="ARBA00048679"/>
    </source>
</evidence>
<name>A0A099Y8N8_LIMMU</name>
<dbReference type="PANTHER" id="PTHR43289:SF34">
    <property type="entry name" value="SERINE_THREONINE-PROTEIN KINASE YBDM-RELATED"/>
    <property type="match status" value="1"/>
</dbReference>
<dbReference type="PROSITE" id="PS51178">
    <property type="entry name" value="PASTA"/>
    <property type="match status" value="2"/>
</dbReference>
<keyword evidence="9" id="KW-0812">Transmembrane</keyword>
<comment type="catalytic activity">
    <reaction evidence="8">
        <text>L-seryl-[protein] + ATP = O-phospho-L-seryl-[protein] + ADP + H(+)</text>
        <dbReference type="Rhea" id="RHEA:17989"/>
        <dbReference type="Rhea" id="RHEA-COMP:9863"/>
        <dbReference type="Rhea" id="RHEA-COMP:11604"/>
        <dbReference type="ChEBI" id="CHEBI:15378"/>
        <dbReference type="ChEBI" id="CHEBI:29999"/>
        <dbReference type="ChEBI" id="CHEBI:30616"/>
        <dbReference type="ChEBI" id="CHEBI:83421"/>
        <dbReference type="ChEBI" id="CHEBI:456216"/>
        <dbReference type="EC" id="2.7.11.1"/>
    </reaction>
</comment>
<dbReference type="InterPro" id="IPR005543">
    <property type="entry name" value="PASTA_dom"/>
</dbReference>
<evidence type="ECO:0000259" key="10">
    <source>
        <dbReference type="PROSITE" id="PS50011"/>
    </source>
</evidence>
<evidence type="ECO:0000256" key="7">
    <source>
        <dbReference type="ARBA" id="ARBA00047899"/>
    </source>
</evidence>
<dbReference type="NCBIfam" id="NF033483">
    <property type="entry name" value="PknB_PASTA_kin"/>
    <property type="match status" value="1"/>
</dbReference>
<dbReference type="PROSITE" id="PS50011">
    <property type="entry name" value="PROTEIN_KINASE_DOM"/>
    <property type="match status" value="1"/>
</dbReference>
<evidence type="ECO:0000256" key="2">
    <source>
        <dbReference type="ARBA" id="ARBA00022527"/>
    </source>
</evidence>
<evidence type="ECO:0000256" key="4">
    <source>
        <dbReference type="ARBA" id="ARBA00022741"/>
    </source>
</evidence>
<keyword evidence="3" id="KW-0808">Transferase</keyword>
<sequence length="645" mass="71476">MKPGYELNHRYKIIESLGEGGMANVYLAHDLVLDRDVSVKLLRLDLRDDPSTKRRFEREAMAATQLNDPHIVGVYDVGEEHGIQYMVMEYVKGTDLKTYIHDHYPIPLPQVIDIMEQVLSAVQTAHANGIIHRDLKPQNILIDENKNIKITDFGIAMAASQNSMTQTNSLLGSVHYLSPEQARGSIATPQSDIYSLGIILFELLTGQVPFEGETAVSIALKHFRDEIPSVRKFNPQIPQPLENVVYRATAKHPCDRYHDVEAMAADLQTSLDPSRADEPKFVVGQRSSNEETKVLDLDAIKEAANLDETSDEKVDDDTKQLTATRQSRMKRSIQRHPIRKWAVILVLLIAAIGIGTGLYMHRSVSVPDVEGLTTAQAEKKLQANHLRLGNVTEKSSQTVAKNHVVKVAGSQRHAHAGQSIDLVVSRGVKTWKMADYVGDSYSDTADELRDKGFVVKQAKKYSDTVATGKIIKQSVNAGTTINPSQQTVTLTVSAGKKQVTIPSFKGKDVSEVQDFANKHQLQLTTTQKNSTTVATNHVIQQTPKAGSKLTHGDTLTVQIASNSNELRTTNIQINIPFDGNGGKKENRVQVYIRDAYHNLTMEYEDITINQETTINVPFTLRNGQTGAYRVIRNGQTIMSATNITG</sequence>
<dbReference type="SUPFAM" id="SSF56112">
    <property type="entry name" value="Protein kinase-like (PK-like)"/>
    <property type="match status" value="1"/>
</dbReference>
<dbReference type="InterPro" id="IPR008271">
    <property type="entry name" value="Ser/Thr_kinase_AS"/>
</dbReference>
<gene>
    <name evidence="12" type="ORF">LX03_07185</name>
</gene>
<evidence type="ECO:0000313" key="12">
    <source>
        <dbReference type="EMBL" id="KGL66629.1"/>
    </source>
</evidence>
<dbReference type="Pfam" id="PF00069">
    <property type="entry name" value="Pkinase"/>
    <property type="match status" value="1"/>
</dbReference>
<dbReference type="Gene3D" id="2.60.40.2560">
    <property type="match status" value="1"/>
</dbReference>
<dbReference type="Gene3D" id="3.30.10.20">
    <property type="match status" value="3"/>
</dbReference>
<dbReference type="Gene3D" id="1.10.510.10">
    <property type="entry name" value="Transferase(Phosphotransferase) domain 1"/>
    <property type="match status" value="1"/>
</dbReference>
<dbReference type="EMBL" id="JROC01000034">
    <property type="protein sequence ID" value="KGL66629.1"/>
    <property type="molecule type" value="Genomic_DNA"/>
</dbReference>
<dbReference type="Pfam" id="PF21160">
    <property type="entry name" value="PrkC-like_PASTA-like"/>
    <property type="match status" value="1"/>
</dbReference>
<dbReference type="InterPro" id="IPR011009">
    <property type="entry name" value="Kinase-like_dom_sf"/>
</dbReference>
<protein>
    <recommendedName>
        <fullName evidence="1">non-specific serine/threonine protein kinase</fullName>
        <ecNumber evidence="1">2.7.11.1</ecNumber>
    </recommendedName>
</protein>
<dbReference type="FunFam" id="3.30.200.20:FF:000035">
    <property type="entry name" value="Serine/threonine protein kinase Stk1"/>
    <property type="match status" value="1"/>
</dbReference>
<feature type="domain" description="Protein kinase" evidence="10">
    <location>
        <begin position="11"/>
        <end position="271"/>
    </location>
</feature>
<dbReference type="GO" id="GO:0005524">
    <property type="term" value="F:ATP binding"/>
    <property type="evidence" value="ECO:0007669"/>
    <property type="project" value="UniProtKB-KW"/>
</dbReference>
<evidence type="ECO:0000256" key="5">
    <source>
        <dbReference type="ARBA" id="ARBA00022777"/>
    </source>
</evidence>
<comment type="caution">
    <text evidence="12">The sequence shown here is derived from an EMBL/GenBank/DDBJ whole genome shotgun (WGS) entry which is preliminary data.</text>
</comment>
<dbReference type="EC" id="2.7.11.1" evidence="1"/>
<evidence type="ECO:0000313" key="13">
    <source>
        <dbReference type="Proteomes" id="UP000030001"/>
    </source>
</evidence>